<dbReference type="GO" id="GO:0004315">
    <property type="term" value="F:3-oxoacyl-[acyl-carrier-protein] synthase activity"/>
    <property type="evidence" value="ECO:0007669"/>
    <property type="project" value="UniProtKB-UniRule"/>
</dbReference>
<evidence type="ECO:0000256" key="8">
    <source>
        <dbReference type="ARBA" id="ARBA00023098"/>
    </source>
</evidence>
<name>A0A081BWU3_VECG1</name>
<accession>A0A081BWU3</accession>
<organism evidence="15 16">
    <name type="scientific">Vecturithrix granuli</name>
    <dbReference type="NCBI Taxonomy" id="1499967"/>
    <lineage>
        <taxon>Bacteria</taxon>
        <taxon>Candidatus Moduliflexota</taxon>
        <taxon>Candidatus Vecturitrichia</taxon>
        <taxon>Candidatus Vecturitrichales</taxon>
        <taxon>Candidatus Vecturitrichaceae</taxon>
        <taxon>Candidatus Vecturithrix</taxon>
    </lineage>
</organism>
<dbReference type="NCBIfam" id="NF005589">
    <property type="entry name" value="PRK07314.1"/>
    <property type="match status" value="1"/>
</dbReference>
<dbReference type="InterPro" id="IPR016039">
    <property type="entry name" value="Thiolase-like"/>
</dbReference>
<sequence length="415" mass="44086">MKKRVVVTGMGVVSPVGNTVEEFWRNLCAGKSGIGPITRFDAREFSSQIAGEIKDFDPENYIDRKEVKKMDTFIHYAIAASDMAVNDARIPSDTVDKTRVGVLIGSGIGGLGTIEAQHKVLLEKGPRRITPFFIPMLLVNLASGQVAMRYRFSGPNSAVSTACATGVHAIGEAFKMIQRGLADVMIAGGSEAVITPLAVGGFCAMRALSQRNDDPAAASRPFDKDRDGFVIAEGAGVIVLESAEHAQARGATILAELIGYGLTADAYHVTSPDPEAAGTSRCMQMALDDAQISPEVIDYINAHGTSTPLNDKFETMSIKKVFGEHASRLHISSTKSMTGHLLGAAGGIESVATILTVAHDTIPPTINYETPDPECDLDYVPNVARCATITTALTNSFGFGGTNGTLIFQKFQTLS</sequence>
<dbReference type="HOGENOM" id="CLU_000022_69_2_0"/>
<dbReference type="GO" id="GO:0005829">
    <property type="term" value="C:cytosol"/>
    <property type="evidence" value="ECO:0007669"/>
    <property type="project" value="TreeGrafter"/>
</dbReference>
<keyword evidence="9 11" id="KW-0275">Fatty acid biosynthesis</keyword>
<dbReference type="eggNOG" id="COG0304">
    <property type="taxonomic scope" value="Bacteria"/>
</dbReference>
<dbReference type="NCBIfam" id="NF004970">
    <property type="entry name" value="PRK06333.1"/>
    <property type="match status" value="1"/>
</dbReference>
<dbReference type="InterPro" id="IPR014031">
    <property type="entry name" value="Ketoacyl_synth_C"/>
</dbReference>
<dbReference type="CDD" id="cd00834">
    <property type="entry name" value="KAS_I_II"/>
    <property type="match status" value="1"/>
</dbReference>
<evidence type="ECO:0000256" key="2">
    <source>
        <dbReference type="ARBA" id="ARBA00008467"/>
    </source>
</evidence>
<comment type="similarity">
    <text evidence="2 11 13">Belongs to the thiolase-like superfamily. Beta-ketoacyl-ACP synthases family.</text>
</comment>
<dbReference type="AlphaFoldDB" id="A0A081BWU3"/>
<evidence type="ECO:0000256" key="9">
    <source>
        <dbReference type="ARBA" id="ARBA00023160"/>
    </source>
</evidence>
<evidence type="ECO:0000256" key="11">
    <source>
        <dbReference type="PIRNR" id="PIRNR000447"/>
    </source>
</evidence>
<dbReference type="InterPro" id="IPR017568">
    <property type="entry name" value="3-oxoacyl-ACP_synth-2"/>
</dbReference>
<keyword evidence="6 11" id="KW-0808">Transferase</keyword>
<comment type="function">
    <text evidence="11">Involved in the type II fatty acid elongation cycle. Catalyzes the elongation of a wide range of acyl-ACP by the addition of two carbons from malonyl-ACP to an acyl acceptor. Can efficiently catalyze the conversion of palmitoleoyl-ACP (cis-hexadec-9-enoyl-ACP) to cis-vaccenoyl-ACP (cis-octadec-11-enoyl-ACP), an essential step in the thermal regulation of fatty acid composition.</text>
</comment>
<dbReference type="PANTHER" id="PTHR11712:SF336">
    <property type="entry name" value="3-OXOACYL-[ACYL-CARRIER-PROTEIN] SYNTHASE, MITOCHONDRIAL"/>
    <property type="match status" value="1"/>
</dbReference>
<evidence type="ECO:0000256" key="10">
    <source>
        <dbReference type="ARBA" id="ARBA00023315"/>
    </source>
</evidence>
<dbReference type="SUPFAM" id="SSF53901">
    <property type="entry name" value="Thiolase-like"/>
    <property type="match status" value="2"/>
</dbReference>
<dbReference type="InterPro" id="IPR014030">
    <property type="entry name" value="Ketoacyl_synth_N"/>
</dbReference>
<evidence type="ECO:0000259" key="14">
    <source>
        <dbReference type="PROSITE" id="PS52004"/>
    </source>
</evidence>
<dbReference type="GO" id="GO:0006633">
    <property type="term" value="P:fatty acid biosynthetic process"/>
    <property type="evidence" value="ECO:0007669"/>
    <property type="project" value="UniProtKB-UniRule"/>
</dbReference>
<dbReference type="UniPathway" id="UPA00094"/>
<dbReference type="PIRSF" id="PIRSF000447">
    <property type="entry name" value="KAS_II"/>
    <property type="match status" value="1"/>
</dbReference>
<keyword evidence="10 11" id="KW-0012">Acyltransferase</keyword>
<evidence type="ECO:0000256" key="3">
    <source>
        <dbReference type="ARBA" id="ARBA00012356"/>
    </source>
</evidence>
<evidence type="ECO:0000313" key="15">
    <source>
        <dbReference type="EMBL" id="GAK56798.1"/>
    </source>
</evidence>
<dbReference type="InterPro" id="IPR020841">
    <property type="entry name" value="PKS_Beta-ketoAc_synthase_dom"/>
</dbReference>
<feature type="active site" description="For beta-ketoacyl synthase activity" evidence="12">
    <location>
        <position position="163"/>
    </location>
</feature>
<gene>
    <name evidence="15" type="ORF">U27_03762</name>
</gene>
<dbReference type="InterPro" id="IPR018201">
    <property type="entry name" value="Ketoacyl_synth_AS"/>
</dbReference>
<evidence type="ECO:0000313" key="16">
    <source>
        <dbReference type="Proteomes" id="UP000030661"/>
    </source>
</evidence>
<evidence type="ECO:0000256" key="6">
    <source>
        <dbReference type="ARBA" id="ARBA00022679"/>
    </source>
</evidence>
<proteinExistence type="inferred from homology"/>
<evidence type="ECO:0000256" key="1">
    <source>
        <dbReference type="ARBA" id="ARBA00005194"/>
    </source>
</evidence>
<dbReference type="Pfam" id="PF00109">
    <property type="entry name" value="ketoacyl-synt"/>
    <property type="match status" value="1"/>
</dbReference>
<dbReference type="InterPro" id="IPR000794">
    <property type="entry name" value="Beta-ketoacyl_synthase"/>
</dbReference>
<keyword evidence="5 11" id="KW-0444">Lipid biosynthesis</keyword>
<dbReference type="Proteomes" id="UP000030661">
    <property type="component" value="Unassembled WGS sequence"/>
</dbReference>
<dbReference type="PANTHER" id="PTHR11712">
    <property type="entry name" value="POLYKETIDE SYNTHASE-RELATED"/>
    <property type="match status" value="1"/>
</dbReference>
<keyword evidence="16" id="KW-1185">Reference proteome</keyword>
<dbReference type="PROSITE" id="PS00606">
    <property type="entry name" value="KS3_1"/>
    <property type="match status" value="1"/>
</dbReference>
<dbReference type="PROSITE" id="PS52004">
    <property type="entry name" value="KS3_2"/>
    <property type="match status" value="1"/>
</dbReference>
<protein>
    <recommendedName>
        <fullName evidence="4 11">3-oxoacyl-[acyl-carrier-protein] synthase 2</fullName>
        <ecNumber evidence="3 11">2.3.1.179</ecNumber>
    </recommendedName>
</protein>
<comment type="catalytic activity">
    <reaction evidence="11">
        <text>a fatty acyl-[ACP] + malonyl-[ACP] + H(+) = a 3-oxoacyl-[ACP] + holo-[ACP] + CO2</text>
        <dbReference type="Rhea" id="RHEA:22836"/>
        <dbReference type="Rhea" id="RHEA-COMP:9623"/>
        <dbReference type="Rhea" id="RHEA-COMP:9685"/>
        <dbReference type="Rhea" id="RHEA-COMP:9916"/>
        <dbReference type="Rhea" id="RHEA-COMP:14125"/>
        <dbReference type="ChEBI" id="CHEBI:15378"/>
        <dbReference type="ChEBI" id="CHEBI:16526"/>
        <dbReference type="ChEBI" id="CHEBI:64479"/>
        <dbReference type="ChEBI" id="CHEBI:78449"/>
        <dbReference type="ChEBI" id="CHEBI:78776"/>
        <dbReference type="ChEBI" id="CHEBI:138651"/>
    </reaction>
</comment>
<feature type="domain" description="Ketosynthase family 3 (KS3)" evidence="14">
    <location>
        <begin position="2"/>
        <end position="410"/>
    </location>
</feature>
<comment type="catalytic activity">
    <reaction evidence="11">
        <text>(9Z)-hexadecenoyl-[ACP] + malonyl-[ACP] + H(+) = 3-oxo-(11Z)-octadecenoyl-[ACP] + holo-[ACP] + CO2</text>
        <dbReference type="Rhea" id="RHEA:55040"/>
        <dbReference type="Rhea" id="RHEA-COMP:9623"/>
        <dbReference type="Rhea" id="RHEA-COMP:9685"/>
        <dbReference type="Rhea" id="RHEA-COMP:10800"/>
        <dbReference type="Rhea" id="RHEA-COMP:14074"/>
        <dbReference type="ChEBI" id="CHEBI:15378"/>
        <dbReference type="ChEBI" id="CHEBI:16526"/>
        <dbReference type="ChEBI" id="CHEBI:64479"/>
        <dbReference type="ChEBI" id="CHEBI:78449"/>
        <dbReference type="ChEBI" id="CHEBI:83989"/>
        <dbReference type="ChEBI" id="CHEBI:138538"/>
        <dbReference type="EC" id="2.3.1.179"/>
    </reaction>
</comment>
<keyword evidence="8" id="KW-0443">Lipid metabolism</keyword>
<dbReference type="EMBL" id="DF820465">
    <property type="protein sequence ID" value="GAK56798.1"/>
    <property type="molecule type" value="Genomic_DNA"/>
</dbReference>
<dbReference type="SMART" id="SM00825">
    <property type="entry name" value="PKS_KS"/>
    <property type="match status" value="1"/>
</dbReference>
<evidence type="ECO:0000256" key="13">
    <source>
        <dbReference type="RuleBase" id="RU003694"/>
    </source>
</evidence>
<dbReference type="Pfam" id="PF02801">
    <property type="entry name" value="Ketoacyl-synt_C"/>
    <property type="match status" value="1"/>
</dbReference>
<dbReference type="Gene3D" id="3.40.47.10">
    <property type="match status" value="1"/>
</dbReference>
<evidence type="ECO:0000256" key="12">
    <source>
        <dbReference type="PIRSR" id="PIRSR000447-1"/>
    </source>
</evidence>
<keyword evidence="7" id="KW-0276">Fatty acid metabolism</keyword>
<comment type="pathway">
    <text evidence="1 11">Lipid metabolism; fatty acid biosynthesis.</text>
</comment>
<evidence type="ECO:0000256" key="7">
    <source>
        <dbReference type="ARBA" id="ARBA00022832"/>
    </source>
</evidence>
<reference evidence="15 16" key="1">
    <citation type="journal article" date="2015" name="PeerJ">
        <title>First genomic representation of candidate bacterial phylum KSB3 points to enhanced environmental sensing as a trigger of wastewater bulking.</title>
        <authorList>
            <person name="Sekiguchi Y."/>
            <person name="Ohashi A."/>
            <person name="Parks D.H."/>
            <person name="Yamauchi T."/>
            <person name="Tyson G.W."/>
            <person name="Hugenholtz P."/>
        </authorList>
    </citation>
    <scope>NUCLEOTIDE SEQUENCE [LARGE SCALE GENOMIC DNA]</scope>
</reference>
<dbReference type="FunFam" id="3.40.47.10:FF:000009">
    <property type="entry name" value="3-oxoacyl-[acyl-carrier-protein] synthase 2"/>
    <property type="match status" value="1"/>
</dbReference>
<evidence type="ECO:0000256" key="5">
    <source>
        <dbReference type="ARBA" id="ARBA00022516"/>
    </source>
</evidence>
<dbReference type="STRING" id="1499967.U27_03762"/>
<evidence type="ECO:0000256" key="4">
    <source>
        <dbReference type="ARBA" id="ARBA00014657"/>
    </source>
</evidence>
<dbReference type="NCBIfam" id="TIGR03150">
    <property type="entry name" value="fabF"/>
    <property type="match status" value="1"/>
</dbReference>
<dbReference type="EC" id="2.3.1.179" evidence="3 11"/>